<organism evidence="2 3">
    <name type="scientific">Candidatus Yanofskybacteria bacterium RIFCSPHIGHO2_01_FULL_48_25b</name>
    <dbReference type="NCBI Taxonomy" id="1802672"/>
    <lineage>
        <taxon>Bacteria</taxon>
        <taxon>Candidatus Yanofskyibacteriota</taxon>
    </lineage>
</organism>
<reference evidence="2 3" key="1">
    <citation type="journal article" date="2016" name="Nat. Commun.">
        <title>Thousands of microbial genomes shed light on interconnected biogeochemical processes in an aquifer system.</title>
        <authorList>
            <person name="Anantharaman K."/>
            <person name="Brown C.T."/>
            <person name="Hug L.A."/>
            <person name="Sharon I."/>
            <person name="Castelle C.J."/>
            <person name="Probst A.J."/>
            <person name="Thomas B.C."/>
            <person name="Singh A."/>
            <person name="Wilkins M.J."/>
            <person name="Karaoz U."/>
            <person name="Brodie E.L."/>
            <person name="Williams K.H."/>
            <person name="Hubbard S.S."/>
            <person name="Banfield J.F."/>
        </authorList>
    </citation>
    <scope>NUCLEOTIDE SEQUENCE [LARGE SCALE GENOMIC DNA]</scope>
</reference>
<name>A0A1F8F240_9BACT</name>
<evidence type="ECO:0000313" key="2">
    <source>
        <dbReference type="EMBL" id="OGN07193.1"/>
    </source>
</evidence>
<gene>
    <name evidence="2" type="ORF">A2669_00440</name>
</gene>
<feature type="compositionally biased region" description="Low complexity" evidence="1">
    <location>
        <begin position="30"/>
        <end position="42"/>
    </location>
</feature>
<comment type="caution">
    <text evidence="2">The sequence shown here is derived from an EMBL/GenBank/DDBJ whole genome shotgun (WGS) entry which is preliminary data.</text>
</comment>
<proteinExistence type="predicted"/>
<evidence type="ECO:0000313" key="3">
    <source>
        <dbReference type="Proteomes" id="UP000177605"/>
    </source>
</evidence>
<dbReference type="EMBL" id="MGJM01000003">
    <property type="protein sequence ID" value="OGN07193.1"/>
    <property type="molecule type" value="Genomic_DNA"/>
</dbReference>
<dbReference type="Proteomes" id="UP000177605">
    <property type="component" value="Unassembled WGS sequence"/>
</dbReference>
<dbReference type="AlphaFoldDB" id="A0A1F8F240"/>
<evidence type="ECO:0000256" key="1">
    <source>
        <dbReference type="SAM" id="MobiDB-lite"/>
    </source>
</evidence>
<sequence length="157" mass="16558">MKALWWILIIVAAVAIFMVVRKSDSPADNGTASPTISGSASPSPSPVAGNDAVDATQKPVSAALKAYTDLVAQYEGRRIQFDKTCQAIPSSLVLKNGTKVMFDNRSGDARMITVGAIQYSFSGYGWRLITLSSPTLPATIGINCGSAIYVGSITLQK</sequence>
<accession>A0A1F8F240</accession>
<feature type="region of interest" description="Disordered" evidence="1">
    <location>
        <begin position="28"/>
        <end position="52"/>
    </location>
</feature>
<protein>
    <submittedName>
        <fullName evidence="2">Uncharacterized protein</fullName>
    </submittedName>
</protein>